<protein>
    <submittedName>
        <fullName evidence="1">Uncharacterized protein</fullName>
    </submittedName>
</protein>
<dbReference type="Proteomes" id="UP000316508">
    <property type="component" value="Unassembled WGS sequence"/>
</dbReference>
<dbReference type="RefSeq" id="WP_143243343.1">
    <property type="nucleotide sequence ID" value="NZ_VMHK01000002.1"/>
</dbReference>
<proteinExistence type="predicted"/>
<gene>
    <name evidence="1" type="ORF">FPK30_03660</name>
</gene>
<reference evidence="1 2" key="1">
    <citation type="submission" date="2019-07" db="EMBL/GenBank/DDBJ databases">
        <title>Bifidobacterium asteroides genomes.</title>
        <authorList>
            <person name="Zheng H."/>
        </authorList>
    </citation>
    <scope>NUCLEOTIDE SEQUENCE [LARGE SCALE GENOMIC DNA]</scope>
    <source>
        <strain evidence="1 2">W8102</strain>
    </source>
</reference>
<accession>A0A556R3J7</accession>
<dbReference type="AlphaFoldDB" id="A0A556R3J7"/>
<dbReference type="EMBL" id="VMHK01000002">
    <property type="protein sequence ID" value="TSJ83459.1"/>
    <property type="molecule type" value="Genomic_DNA"/>
</dbReference>
<evidence type="ECO:0000313" key="1">
    <source>
        <dbReference type="EMBL" id="TSJ83459.1"/>
    </source>
</evidence>
<sequence length="97" mass="10560">MKAGPVFHSCAAAAKAVFAPNPERPEEDNILLLTSWVLVLHGRELEPPQNTRFESQILPFISVALKRQRTIYMHCCALCAVALIGGRSKADLICSGA</sequence>
<comment type="caution">
    <text evidence="1">The sequence shown here is derived from an EMBL/GenBank/DDBJ whole genome shotgun (WGS) entry which is preliminary data.</text>
</comment>
<evidence type="ECO:0000313" key="2">
    <source>
        <dbReference type="Proteomes" id="UP000316508"/>
    </source>
</evidence>
<keyword evidence="2" id="KW-1185">Reference proteome</keyword>
<organism evidence="1 2">
    <name type="scientific">Bifidobacterium apousia</name>
    <dbReference type="NCBI Taxonomy" id="2750996"/>
    <lineage>
        <taxon>Bacteria</taxon>
        <taxon>Bacillati</taxon>
        <taxon>Actinomycetota</taxon>
        <taxon>Actinomycetes</taxon>
        <taxon>Bifidobacteriales</taxon>
        <taxon>Bifidobacteriaceae</taxon>
        <taxon>Bifidobacterium</taxon>
    </lineage>
</organism>
<name>A0A556R3J7_9BIFI</name>